<name>A0A3G3LZR3_9CAUD</name>
<dbReference type="EMBL" id="MK016495">
    <property type="protein sequence ID" value="AYQ99516.1"/>
    <property type="molecule type" value="Genomic_DNA"/>
</dbReference>
<evidence type="ECO:0000313" key="2">
    <source>
        <dbReference type="Proteomes" id="UP000279037"/>
    </source>
</evidence>
<dbReference type="KEGG" id="vg:55007197"/>
<protein>
    <submittedName>
        <fullName evidence="1">Uncharacterized protein</fullName>
    </submittedName>
</protein>
<proteinExistence type="predicted"/>
<evidence type="ECO:0000313" key="1">
    <source>
        <dbReference type="EMBL" id="AYQ99516.1"/>
    </source>
</evidence>
<dbReference type="GeneID" id="55007197"/>
<sequence length="68" mass="7785">MSTSVLTQFPWSSSWEAGIWDYYGTLTTVVPDIWTGTEAVRKFDASFITVPGGRKVLRVVNERPPWHR</sequence>
<reference evidence="1 2" key="1">
    <citation type="submission" date="2018-10" db="EMBL/GenBank/DDBJ databases">
        <authorList>
            <person name="Garlena R.A."/>
            <person name="Russell D.A."/>
            <person name="Pope W.H."/>
            <person name="Jacobs-Sera D."/>
            <person name="Hatfull G.F."/>
        </authorList>
    </citation>
    <scope>NUCLEOTIDE SEQUENCE [LARGE SCALE GENOMIC DNA]</scope>
</reference>
<organism evidence="1 2">
    <name type="scientific">Microbacterium phage Goodman</name>
    <dbReference type="NCBI Taxonomy" id="2484206"/>
    <lineage>
        <taxon>Viruses</taxon>
        <taxon>Duplodnaviria</taxon>
        <taxon>Heunggongvirae</taxon>
        <taxon>Uroviricota</taxon>
        <taxon>Caudoviricetes</taxon>
        <taxon>Goodmanvirus</taxon>
        <taxon>Goodmanvirus goodman</taxon>
    </lineage>
</organism>
<dbReference type="RefSeq" id="YP_009815965.1">
    <property type="nucleotide sequence ID" value="NC_048101.1"/>
</dbReference>
<dbReference type="Proteomes" id="UP000279037">
    <property type="component" value="Segment"/>
</dbReference>
<accession>A0A3G3LZR3</accession>
<keyword evidence="2" id="KW-1185">Reference proteome</keyword>
<gene>
    <name evidence="1" type="primary">61</name>
    <name evidence="1" type="ORF">PBI_GOODMAN_61</name>
</gene>